<comment type="caution">
    <text evidence="2">The sequence shown here is derived from an EMBL/GenBank/DDBJ whole genome shotgun (WGS) entry which is preliminary data.</text>
</comment>
<keyword evidence="3" id="KW-1185">Reference proteome</keyword>
<feature type="transmembrane region" description="Helical" evidence="1">
    <location>
        <begin position="54"/>
        <end position="73"/>
    </location>
</feature>
<dbReference type="EMBL" id="BTSY01000002">
    <property type="protein sequence ID" value="GMT16678.1"/>
    <property type="molecule type" value="Genomic_DNA"/>
</dbReference>
<gene>
    <name evidence="2" type="ORF">PFISCL1PPCAC_7975</name>
</gene>
<feature type="transmembrane region" description="Helical" evidence="1">
    <location>
        <begin position="20"/>
        <end position="42"/>
    </location>
</feature>
<evidence type="ECO:0000313" key="3">
    <source>
        <dbReference type="Proteomes" id="UP001432322"/>
    </source>
</evidence>
<evidence type="ECO:0008006" key="4">
    <source>
        <dbReference type="Google" id="ProtNLM"/>
    </source>
</evidence>
<reference evidence="2" key="1">
    <citation type="submission" date="2023-10" db="EMBL/GenBank/DDBJ databases">
        <title>Genome assembly of Pristionchus species.</title>
        <authorList>
            <person name="Yoshida K."/>
            <person name="Sommer R.J."/>
        </authorList>
    </citation>
    <scope>NUCLEOTIDE SEQUENCE</scope>
    <source>
        <strain evidence="2">RS5133</strain>
    </source>
</reference>
<keyword evidence="1" id="KW-0472">Membrane</keyword>
<keyword evidence="1" id="KW-1133">Transmembrane helix</keyword>
<accession>A0AAV5VEN4</accession>
<keyword evidence="1" id="KW-0812">Transmembrane</keyword>
<proteinExistence type="predicted"/>
<dbReference type="AlphaFoldDB" id="A0AAV5VEN4"/>
<feature type="non-terminal residue" evidence="2">
    <location>
        <position position="1"/>
    </location>
</feature>
<evidence type="ECO:0000313" key="2">
    <source>
        <dbReference type="EMBL" id="GMT16678.1"/>
    </source>
</evidence>
<protein>
    <recommendedName>
        <fullName evidence="4">G protein-coupled receptor</fullName>
    </recommendedName>
</protein>
<name>A0AAV5VEN4_9BILA</name>
<feature type="non-terminal residue" evidence="2">
    <location>
        <position position="128"/>
    </location>
</feature>
<dbReference type="Proteomes" id="UP001432322">
    <property type="component" value="Unassembled WGS sequence"/>
</dbReference>
<sequence>ARFRPSLAGRRSMEVQYDCISCGIFATELIVLTTASACAALASKELIQDGVLHYNFRVIMVMLCLRSLLQLLVRLYVIMERVFVVGEGDLPHQLLVISVKRFQHFEIGILLFFLSMERILALLDGKYE</sequence>
<evidence type="ECO:0000256" key="1">
    <source>
        <dbReference type="SAM" id="Phobius"/>
    </source>
</evidence>
<organism evidence="2 3">
    <name type="scientific">Pristionchus fissidentatus</name>
    <dbReference type="NCBI Taxonomy" id="1538716"/>
    <lineage>
        <taxon>Eukaryota</taxon>
        <taxon>Metazoa</taxon>
        <taxon>Ecdysozoa</taxon>
        <taxon>Nematoda</taxon>
        <taxon>Chromadorea</taxon>
        <taxon>Rhabditida</taxon>
        <taxon>Rhabditina</taxon>
        <taxon>Diplogasteromorpha</taxon>
        <taxon>Diplogasteroidea</taxon>
        <taxon>Neodiplogasteridae</taxon>
        <taxon>Pristionchus</taxon>
    </lineage>
</organism>